<gene>
    <name evidence="2" type="ordered locus">Caka_2742</name>
</gene>
<feature type="compositionally biased region" description="Low complexity" evidence="1">
    <location>
        <begin position="13"/>
        <end position="29"/>
    </location>
</feature>
<feature type="compositionally biased region" description="Polar residues" evidence="1">
    <location>
        <begin position="41"/>
        <end position="56"/>
    </location>
</feature>
<sequence>MPEHPLRVKIEKQNVTPTATKTTNPTQPVGLDIPIEPPTCTARNGSLPSTSSGQEG</sequence>
<reference evidence="2 3" key="1">
    <citation type="journal article" date="2010" name="Stand. Genomic Sci.">
        <title>Complete genome sequence of Coraliomargarita akajimensis type strain (04OKA010-24).</title>
        <authorList>
            <person name="Mavromatis K."/>
            <person name="Abt B."/>
            <person name="Brambilla E."/>
            <person name="Lapidus A."/>
            <person name="Copeland A."/>
            <person name="Deshpande S."/>
            <person name="Nolan M."/>
            <person name="Lucas S."/>
            <person name="Tice H."/>
            <person name="Cheng J.F."/>
            <person name="Han C."/>
            <person name="Detter J.C."/>
            <person name="Woyke T."/>
            <person name="Goodwin L."/>
            <person name="Pitluck S."/>
            <person name="Held B."/>
            <person name="Brettin T."/>
            <person name="Tapia R."/>
            <person name="Ivanova N."/>
            <person name="Mikhailova N."/>
            <person name="Pati A."/>
            <person name="Liolios K."/>
            <person name="Chen A."/>
            <person name="Palaniappan K."/>
            <person name="Land M."/>
            <person name="Hauser L."/>
            <person name="Chang Y.J."/>
            <person name="Jeffries C.D."/>
            <person name="Rohde M."/>
            <person name="Goker M."/>
            <person name="Bristow J."/>
            <person name="Eisen J.A."/>
            <person name="Markowitz V."/>
            <person name="Hugenholtz P."/>
            <person name="Klenk H.P."/>
            <person name="Kyrpides N.C."/>
        </authorList>
    </citation>
    <scope>NUCLEOTIDE SEQUENCE [LARGE SCALE GENOMIC DNA]</scope>
    <source>
        <strain evidence="3">DSM 45221 / IAM 15411 / JCM 23193 / KCTC 12865</strain>
    </source>
</reference>
<dbReference type="EMBL" id="CP001998">
    <property type="protein sequence ID" value="ADE55757.1"/>
    <property type="molecule type" value="Genomic_DNA"/>
</dbReference>
<dbReference type="KEGG" id="caa:Caka_2742"/>
<dbReference type="HOGENOM" id="CLU_3006479_0_0_0"/>
<evidence type="ECO:0000313" key="3">
    <source>
        <dbReference type="Proteomes" id="UP000000925"/>
    </source>
</evidence>
<name>D5EQ24_CORAD</name>
<feature type="region of interest" description="Disordered" evidence="1">
    <location>
        <begin position="1"/>
        <end position="56"/>
    </location>
</feature>
<keyword evidence="3" id="KW-1185">Reference proteome</keyword>
<feature type="compositionally biased region" description="Basic and acidic residues" evidence="1">
    <location>
        <begin position="1"/>
        <end position="12"/>
    </location>
</feature>
<accession>D5EQ24</accession>
<dbReference type="Proteomes" id="UP000000925">
    <property type="component" value="Chromosome"/>
</dbReference>
<evidence type="ECO:0000313" key="2">
    <source>
        <dbReference type="EMBL" id="ADE55757.1"/>
    </source>
</evidence>
<evidence type="ECO:0000256" key="1">
    <source>
        <dbReference type="SAM" id="MobiDB-lite"/>
    </source>
</evidence>
<proteinExistence type="predicted"/>
<dbReference type="AlphaFoldDB" id="D5EQ24"/>
<organism evidence="2 3">
    <name type="scientific">Coraliomargarita akajimensis (strain DSM 45221 / IAM 15411 / JCM 23193 / KCTC 12865 / 04OKA010-24)</name>
    <dbReference type="NCBI Taxonomy" id="583355"/>
    <lineage>
        <taxon>Bacteria</taxon>
        <taxon>Pseudomonadati</taxon>
        <taxon>Verrucomicrobiota</taxon>
        <taxon>Opitutia</taxon>
        <taxon>Puniceicoccales</taxon>
        <taxon>Coraliomargaritaceae</taxon>
        <taxon>Coraliomargarita</taxon>
    </lineage>
</organism>
<protein>
    <submittedName>
        <fullName evidence="2">Uncharacterized protein</fullName>
    </submittedName>
</protein>